<dbReference type="EMBL" id="CACRXK020000539">
    <property type="protein sequence ID" value="CAB3982761.1"/>
    <property type="molecule type" value="Genomic_DNA"/>
</dbReference>
<dbReference type="InterPro" id="IPR045148">
    <property type="entry name" value="TCRG1-like"/>
</dbReference>
<feature type="non-terminal residue" evidence="3">
    <location>
        <position position="1"/>
    </location>
</feature>
<sequence>MADGGVEESQAIRPQFQPNQGQQPAHDGKMQQGAPQMFPPAVNMMFNRPPGMQPGGMLPNTRPNFGNHLPAMNLPGLQRPLMNAAGLPNLPIPGLNVHAPMIDTNGDLWLEHKTPEGKVYYYNARTRESAWQKPKNLVNTLKQPDQALNEKDKQHPNGPQQPMANLNPLLQLRPPQFPPGLQMRLPFSPNLQHRPGLGIPPRLPTNPGIFPGGTPPILSTPQGAYPEWSEHKMADGRSYYYNSKTKASVWEKPDALKTPEEKMQDSNKIPETEKPEENQDKQSDSAEDAQVPDEKPTDANTEQTTDDQSKETSSNKPVASQLIPGTPWCVVWTGDEKVFYFNPTTKVSVWEKPEELVDNDNVNEILEAGPEKKAPKNRDVKRSPEEKADEPESKKQRVEDESADVEVAPVVQEEEKPKSETGKIIARERDAAIKRKTLALDERMNDFKEMLRERGVSAFSTWEKELPKFVFDSRYLLLNQRERKTAFDQYVRIRAEEERIERRSKLKEKKEAFKALLEEAKVSSRTTFNEFSLKHSKDERFKDIAKMKDREGLFSEYVKELRNLAREASQKKKDFVDEKVKEEYFQLVSEQSLGGGGQPHWHTIKANISEDPRYKAIESSHRRKELFKEYQQQFEQPEMSEPDEDKEKLTRVEASLRERERQVYAQQAEFMNEREKEKERHVKEKATQHFMALMSDMVRNADANWKETKRMLRKDHRWQMLESLSKEEKESLFNSHINQLNQRKREQFRKLLDEQIEVGLKTSWRTARKLIKDDPRFSKFSSSDRRRETEFSDYMRNKLNQAKNEFWDLLKETHVIDHRSSLLQE</sequence>
<evidence type="ECO:0000256" key="1">
    <source>
        <dbReference type="ARBA" id="ARBA00022737"/>
    </source>
</evidence>
<dbReference type="InterPro" id="IPR036020">
    <property type="entry name" value="WW_dom_sf"/>
</dbReference>
<feature type="region of interest" description="Disordered" evidence="2">
    <location>
        <begin position="252"/>
        <end position="325"/>
    </location>
</feature>
<evidence type="ECO:0000313" key="4">
    <source>
        <dbReference type="Proteomes" id="UP001152795"/>
    </source>
</evidence>
<dbReference type="PROSITE" id="PS50020">
    <property type="entry name" value="WW_DOMAIN_2"/>
    <property type="match status" value="3"/>
</dbReference>
<dbReference type="AlphaFoldDB" id="A0A6S7GBW4"/>
<protein>
    <submittedName>
        <fullName evidence="3">Transcription elongation regulator 1-like</fullName>
    </submittedName>
</protein>
<feature type="compositionally biased region" description="Basic and acidic residues" evidence="2">
    <location>
        <begin position="413"/>
        <end position="423"/>
    </location>
</feature>
<feature type="region of interest" description="Disordered" evidence="2">
    <location>
        <begin position="192"/>
        <end position="224"/>
    </location>
</feature>
<dbReference type="Pfam" id="PF01846">
    <property type="entry name" value="FF"/>
    <property type="match status" value="5"/>
</dbReference>
<proteinExistence type="predicted"/>
<dbReference type="FunFam" id="1.10.10.440:FF:000005">
    <property type="entry name" value="Transcription elongation regulator 1 (CA150)"/>
    <property type="match status" value="1"/>
</dbReference>
<feature type="compositionally biased region" description="Basic and acidic residues" evidence="2">
    <location>
        <begin position="369"/>
        <end position="400"/>
    </location>
</feature>
<dbReference type="GO" id="GO:0003712">
    <property type="term" value="F:transcription coregulator activity"/>
    <property type="evidence" value="ECO:0007669"/>
    <property type="project" value="TreeGrafter"/>
</dbReference>
<dbReference type="FunFam" id="1.10.10.440:FF:000001">
    <property type="entry name" value="Transcription elongation regulator 1 like"/>
    <property type="match status" value="1"/>
</dbReference>
<dbReference type="InterPro" id="IPR001202">
    <property type="entry name" value="WW_dom"/>
</dbReference>
<reference evidence="3" key="1">
    <citation type="submission" date="2020-04" db="EMBL/GenBank/DDBJ databases">
        <authorList>
            <person name="Alioto T."/>
            <person name="Alioto T."/>
            <person name="Gomez Garrido J."/>
        </authorList>
    </citation>
    <scope>NUCLEOTIDE SEQUENCE</scope>
    <source>
        <strain evidence="3">A484AB</strain>
    </source>
</reference>
<dbReference type="InterPro" id="IPR057565">
    <property type="entry name" value="WW_TCRG1_3rd"/>
</dbReference>
<dbReference type="SMART" id="SM00441">
    <property type="entry name" value="FF"/>
    <property type="match status" value="5"/>
</dbReference>
<organism evidence="3 4">
    <name type="scientific">Paramuricea clavata</name>
    <name type="common">Red gorgonian</name>
    <name type="synonym">Violescent sea-whip</name>
    <dbReference type="NCBI Taxonomy" id="317549"/>
    <lineage>
        <taxon>Eukaryota</taxon>
        <taxon>Metazoa</taxon>
        <taxon>Cnidaria</taxon>
        <taxon>Anthozoa</taxon>
        <taxon>Octocorallia</taxon>
        <taxon>Malacalcyonacea</taxon>
        <taxon>Plexauridae</taxon>
        <taxon>Paramuricea</taxon>
    </lineage>
</organism>
<comment type="caution">
    <text evidence="3">The sequence shown here is derived from an EMBL/GenBank/DDBJ whole genome shotgun (WGS) entry which is preliminary data.</text>
</comment>
<dbReference type="FunFam" id="1.10.10.440:FF:000006">
    <property type="entry name" value="Transcription elongation regulator 1 (CA150)"/>
    <property type="match status" value="1"/>
</dbReference>
<evidence type="ECO:0000313" key="3">
    <source>
        <dbReference type="EMBL" id="CAB3982761.1"/>
    </source>
</evidence>
<name>A0A6S7GBW4_PARCT</name>
<dbReference type="PANTHER" id="PTHR15377">
    <property type="entry name" value="TRANSCRIPTION ELONGATION REGULATOR 1"/>
    <property type="match status" value="1"/>
</dbReference>
<dbReference type="Pfam" id="PF00397">
    <property type="entry name" value="WW"/>
    <property type="match status" value="2"/>
</dbReference>
<dbReference type="PROSITE" id="PS51676">
    <property type="entry name" value="FF"/>
    <property type="match status" value="3"/>
</dbReference>
<dbReference type="CDD" id="cd00201">
    <property type="entry name" value="WW"/>
    <property type="match status" value="3"/>
</dbReference>
<dbReference type="GO" id="GO:0005634">
    <property type="term" value="C:nucleus"/>
    <property type="evidence" value="ECO:0007669"/>
    <property type="project" value="TreeGrafter"/>
</dbReference>
<evidence type="ECO:0000256" key="2">
    <source>
        <dbReference type="SAM" id="MobiDB-lite"/>
    </source>
</evidence>
<dbReference type="Proteomes" id="UP001152795">
    <property type="component" value="Unassembled WGS sequence"/>
</dbReference>
<dbReference type="GO" id="GO:0070063">
    <property type="term" value="F:RNA polymerase binding"/>
    <property type="evidence" value="ECO:0007669"/>
    <property type="project" value="InterPro"/>
</dbReference>
<dbReference type="FunFam" id="2.20.70.10:FF:000049">
    <property type="entry name" value="Transcription elongation regulator 1-like"/>
    <property type="match status" value="1"/>
</dbReference>
<dbReference type="SUPFAM" id="SSF51045">
    <property type="entry name" value="WW domain"/>
    <property type="match status" value="3"/>
</dbReference>
<dbReference type="Gene3D" id="2.20.70.10">
    <property type="match status" value="3"/>
</dbReference>
<dbReference type="Gene3D" id="1.10.10.440">
    <property type="entry name" value="FF domain"/>
    <property type="match status" value="5"/>
</dbReference>
<dbReference type="SUPFAM" id="SSF81698">
    <property type="entry name" value="FF domain"/>
    <property type="match status" value="5"/>
</dbReference>
<gene>
    <name evidence="3" type="ORF">PACLA_8A039976</name>
</gene>
<dbReference type="PANTHER" id="PTHR15377:SF3">
    <property type="entry name" value="WW DOMAIN-CONTAINING PROTEIN"/>
    <property type="match status" value="1"/>
</dbReference>
<accession>A0A6S7GBW4</accession>
<dbReference type="InterPro" id="IPR036517">
    <property type="entry name" value="FF_domain_sf"/>
</dbReference>
<dbReference type="Pfam" id="PF23517">
    <property type="entry name" value="WW_TCERG1"/>
    <property type="match status" value="1"/>
</dbReference>
<keyword evidence="4" id="KW-1185">Reference proteome</keyword>
<dbReference type="OrthoDB" id="63972at2759"/>
<dbReference type="InterPro" id="IPR002713">
    <property type="entry name" value="FF_domain"/>
</dbReference>
<feature type="region of interest" description="Disordered" evidence="2">
    <location>
        <begin position="348"/>
        <end position="423"/>
    </location>
</feature>
<feature type="compositionally biased region" description="Basic and acidic residues" evidence="2">
    <location>
        <begin position="252"/>
        <end position="284"/>
    </location>
</feature>
<keyword evidence="1" id="KW-0677">Repeat</keyword>
<dbReference type="SMART" id="SM00456">
    <property type="entry name" value="WW"/>
    <property type="match status" value="3"/>
</dbReference>
<feature type="region of interest" description="Disordered" evidence="2">
    <location>
        <begin position="1"/>
        <end position="35"/>
    </location>
</feature>